<evidence type="ECO:0000256" key="4">
    <source>
        <dbReference type="ARBA" id="ARBA00023136"/>
    </source>
</evidence>
<feature type="domain" description="Translocation and assembly module TamB C-terminal" evidence="7">
    <location>
        <begin position="1186"/>
        <end position="1643"/>
    </location>
</feature>
<evidence type="ECO:0000256" key="2">
    <source>
        <dbReference type="ARBA" id="ARBA00022692"/>
    </source>
</evidence>
<sequence>MEDKKQHNKNAKKHKVFKILKIIGIVFFVLFLAIILFIRSSWGQNIIINYATTFVSNKTHTKVEIEKLYITFGGDIKLNGLYLEDTKGDTLIYSKSLEADLPLWPAITGKGIGIEAIEWEGFRANIVRKDSIQGYNFQFLIDAFATADTLTATTTETDSNPMKIIVEDIHLKDFDVDFNDAVLGIASKSKLGVFNLEFDTFDLETMDFKVSEALISNSNITYIQTPVAPSTDTTTTSLPYIDIDDFKIKNLKVNYSAEENGITLNTNISDFYIENASIDLPKDTFIIDAVGLKNSDIAILSSDTATPEPQNEAPSSSPIAWPEMVVKINAIDFANNTVQYLVNQKIPTPNTFNADALVLEDFNLNIKDIYLLDKTAGLNLNTLSFNEGSGLHLKQGQVKVEATDNKLLIEDLKLALNNNLIQGDSRLDYNGISALVNTPETSKVSLKLPHFQVDLKDAYRFQPDLKSNPYLDSLSQKVITGQLYADGYLASIALQNTTLNWGKTTHIATTGLIENATNPDLLSFNISNFKAETSKPDLLKFIDEKTLGINLPEQVTLLAILKGNLNNLETTAKLNTSQGIANLNATYTDNDTLGFTSDLSIEDFKLNELLLNENLGALSLTVKASGSGKNINTLDANLDAMLSSFKLNSYEILNLPIHGDIKNGTGDINSNYKDKNINLELQTHVVLDSISPEINANLNIIGADLLALGLVEKDIRAKLKLNANFKGNADRFNLTSSIDEGTIVYDNKTYLLGDVNAKAYVNTDSTYVSLTNKLLNLELASNANPQTFSNALEQHMSSYFSPDSTLTISKDYTPVHLKFTGKLSEDPILTDIFLPSLKQIDTIDIGINFNESEKILDANILAPHINYGGNTIDSLALTFNTAPDLFKFNFGFNNIHANPIFLKRTEITGQVLNKELNLDMYAYDEEDLLMQLKSKIKKEDNNFILHLLPEDLIINKLAWKIPEDNYASYGTDKLTFNNFNFTKNNQFIAFTNTTTTETNIDNFSIAFENFNLIEFLNYLNPEQELAQGILNGNLTVQNPFSDRGYLANLTINKFNVLNTNFGTLTLQGDSETNAKYNFSLSTKEGDADLDISGVYTASETNSNIDADININTFKTKALEGLSLGELTETSGSFNGQFNINGALNAPQYKGDLVFNKTRFKVTKLNSFFELPNETLNIDNSGISMTNFTINDENNSAFILDGFIDTESLINPKFDLKIKANNFQVLNATKEDNDMLYGFLAFKADGTIKGDLNVPIINIKAGVSPKTNITYVMPSSTVNIEDRDGVVIFVNRDNPDAILTRNQEDMTEVTGFNITANFSIPKEAKATLVIDKNTGDNFTTSGEGKFLFKMETNGRMNLSGVYTVSSGHYEMSLYEIVKRKFELVSGGQVTWSGNPFDANLDIQALYNVETSASALMAAQISGSSSSTQNEFKQTLPFEVYLNVDGELMHPKISFNLDMPEEEQGAVSGQVYGRLQQVNQQEGELNRQVFSLLVMNRFYPESGSDGSSGGFASIARDNLNDAISDQLNMFSDKLLGSSGVELDFGLNSFTDYQGDSSQQRTQLEVAAQKKLFNDRVIVRVGSDVDIEGSSASGEETPLIGDVSLEYLITPSGKYRVKAFQKNEFESVIDGQTTVSGLALIFTKEFNKFKELWSALLNTEKEKTRGKRGRKRKEEIEKPQETTE</sequence>
<evidence type="ECO:0000256" key="1">
    <source>
        <dbReference type="ARBA" id="ARBA00004167"/>
    </source>
</evidence>
<evidence type="ECO:0000313" key="8">
    <source>
        <dbReference type="EMBL" id="QDO93639.1"/>
    </source>
</evidence>
<dbReference type="RefSeq" id="WP_143380541.1">
    <property type="nucleotide sequence ID" value="NZ_CP041637.1"/>
</dbReference>
<evidence type="ECO:0000256" key="3">
    <source>
        <dbReference type="ARBA" id="ARBA00022989"/>
    </source>
</evidence>
<dbReference type="GO" id="GO:0009306">
    <property type="term" value="P:protein secretion"/>
    <property type="evidence" value="ECO:0007669"/>
    <property type="project" value="InterPro"/>
</dbReference>
<feature type="compositionally biased region" description="Basic and acidic residues" evidence="5">
    <location>
        <begin position="1669"/>
        <end position="1681"/>
    </location>
</feature>
<keyword evidence="3 6" id="KW-1133">Transmembrane helix</keyword>
<dbReference type="KEGG" id="fop:FNB79_06500"/>
<keyword evidence="4 6" id="KW-0472">Membrane</keyword>
<feature type="region of interest" description="Disordered" evidence="5">
    <location>
        <begin position="1658"/>
        <end position="1681"/>
    </location>
</feature>
<reference evidence="8 9" key="1">
    <citation type="submission" date="2019-07" db="EMBL/GenBank/DDBJ databases">
        <title>Genome sequencing for Formosa sp. PS13.</title>
        <authorList>
            <person name="Park S.-J."/>
        </authorList>
    </citation>
    <scope>NUCLEOTIDE SEQUENCE [LARGE SCALE GENOMIC DNA]</scope>
    <source>
        <strain evidence="8 9">PS13</strain>
    </source>
</reference>
<feature type="transmembrane region" description="Helical" evidence="6">
    <location>
        <begin position="20"/>
        <end position="38"/>
    </location>
</feature>
<gene>
    <name evidence="8" type="ORF">FNB79_06500</name>
</gene>
<dbReference type="GO" id="GO:0005886">
    <property type="term" value="C:plasma membrane"/>
    <property type="evidence" value="ECO:0007669"/>
    <property type="project" value="InterPro"/>
</dbReference>
<evidence type="ECO:0000256" key="5">
    <source>
        <dbReference type="SAM" id="MobiDB-lite"/>
    </source>
</evidence>
<keyword evidence="2 6" id="KW-0812">Transmembrane</keyword>
<protein>
    <submittedName>
        <fullName evidence="8">Translocation/assembly module TamB</fullName>
    </submittedName>
</protein>
<comment type="subcellular location">
    <subcellularLocation>
        <location evidence="1">Membrane</location>
        <topology evidence="1">Single-pass membrane protein</topology>
    </subcellularLocation>
</comment>
<keyword evidence="9" id="KW-1185">Reference proteome</keyword>
<evidence type="ECO:0000259" key="7">
    <source>
        <dbReference type="Pfam" id="PF04357"/>
    </source>
</evidence>
<dbReference type="Proteomes" id="UP000319209">
    <property type="component" value="Chromosome"/>
</dbReference>
<dbReference type="OrthoDB" id="680700at2"/>
<evidence type="ECO:0000313" key="9">
    <source>
        <dbReference type="Proteomes" id="UP000319209"/>
    </source>
</evidence>
<evidence type="ECO:0000256" key="6">
    <source>
        <dbReference type="SAM" id="Phobius"/>
    </source>
</evidence>
<proteinExistence type="predicted"/>
<dbReference type="InterPro" id="IPR007452">
    <property type="entry name" value="TamB_C"/>
</dbReference>
<name>A0A516GQ63_9FLAO</name>
<dbReference type="EMBL" id="CP041637">
    <property type="protein sequence ID" value="QDO93639.1"/>
    <property type="molecule type" value="Genomic_DNA"/>
</dbReference>
<organism evidence="8 9">
    <name type="scientific">Formosa sediminum</name>
    <dbReference type="NCBI Taxonomy" id="2594004"/>
    <lineage>
        <taxon>Bacteria</taxon>
        <taxon>Pseudomonadati</taxon>
        <taxon>Bacteroidota</taxon>
        <taxon>Flavobacteriia</taxon>
        <taxon>Flavobacteriales</taxon>
        <taxon>Flavobacteriaceae</taxon>
        <taxon>Formosa</taxon>
    </lineage>
</organism>
<accession>A0A516GQ63</accession>
<dbReference type="Pfam" id="PF04357">
    <property type="entry name" value="TamB"/>
    <property type="match status" value="1"/>
</dbReference>